<comment type="caution">
    <text evidence="3">The sequence shown here is derived from an EMBL/GenBank/DDBJ whole genome shotgun (WGS) entry which is preliminary data.</text>
</comment>
<dbReference type="AlphaFoldDB" id="A0A1D1UC41"/>
<dbReference type="InterPro" id="IPR050328">
    <property type="entry name" value="Dev_Immune_Receptor"/>
</dbReference>
<dbReference type="PANTHER" id="PTHR24373">
    <property type="entry name" value="SLIT RELATED LEUCINE-RICH REPEAT NEURONAL PROTEIN"/>
    <property type="match status" value="1"/>
</dbReference>
<evidence type="ECO:0000256" key="1">
    <source>
        <dbReference type="ARBA" id="ARBA00022729"/>
    </source>
</evidence>
<reference evidence="3 4" key="1">
    <citation type="journal article" date="2016" name="Nat. Commun.">
        <title>Extremotolerant tardigrade genome and improved radiotolerance of human cultured cells by tardigrade-unique protein.</title>
        <authorList>
            <person name="Hashimoto T."/>
            <person name="Horikawa D.D."/>
            <person name="Saito Y."/>
            <person name="Kuwahara H."/>
            <person name="Kozuka-Hata H."/>
            <person name="Shin-I T."/>
            <person name="Minakuchi Y."/>
            <person name="Ohishi K."/>
            <person name="Motoyama A."/>
            <person name="Aizu T."/>
            <person name="Enomoto A."/>
            <person name="Kondo K."/>
            <person name="Tanaka S."/>
            <person name="Hara Y."/>
            <person name="Koshikawa S."/>
            <person name="Sagara H."/>
            <person name="Miura T."/>
            <person name="Yokobori S."/>
            <person name="Miyagawa K."/>
            <person name="Suzuki Y."/>
            <person name="Kubo T."/>
            <person name="Oyama M."/>
            <person name="Kohara Y."/>
            <person name="Fujiyama A."/>
            <person name="Arakawa K."/>
            <person name="Katayama T."/>
            <person name="Toyoda A."/>
            <person name="Kunieda T."/>
        </authorList>
    </citation>
    <scope>NUCLEOTIDE SEQUENCE [LARGE SCALE GENOMIC DNA]</scope>
    <source>
        <strain evidence="3 4">YOKOZUNA-1</strain>
    </source>
</reference>
<dbReference type="STRING" id="947166.A0A1D1UC41"/>
<protein>
    <submittedName>
        <fullName evidence="3">Uncharacterized protein</fullName>
    </submittedName>
</protein>
<evidence type="ECO:0000256" key="2">
    <source>
        <dbReference type="SAM" id="MobiDB-lite"/>
    </source>
</evidence>
<gene>
    <name evidence="3" type="primary">RvY_00247</name>
    <name evidence="3" type="synonym">RvY_00247.4</name>
    <name evidence="3" type="ORF">RvY_00247-4</name>
</gene>
<dbReference type="Proteomes" id="UP000186922">
    <property type="component" value="Unassembled WGS sequence"/>
</dbReference>
<dbReference type="EMBL" id="BDGG01000001">
    <property type="protein sequence ID" value="GAU87384.1"/>
    <property type="molecule type" value="Genomic_DNA"/>
</dbReference>
<evidence type="ECO:0000313" key="3">
    <source>
        <dbReference type="EMBL" id="GAU87384.1"/>
    </source>
</evidence>
<keyword evidence="1" id="KW-0732">Signal</keyword>
<evidence type="ECO:0000313" key="4">
    <source>
        <dbReference type="Proteomes" id="UP000186922"/>
    </source>
</evidence>
<dbReference type="Pfam" id="PF13855">
    <property type="entry name" value="LRR_8"/>
    <property type="match status" value="1"/>
</dbReference>
<dbReference type="PANTHER" id="PTHR24373:SF275">
    <property type="entry name" value="TIR DOMAIN-CONTAINING PROTEIN"/>
    <property type="match status" value="1"/>
</dbReference>
<accession>A0A1D1UC41</accession>
<dbReference type="Gene3D" id="3.80.10.10">
    <property type="entry name" value="Ribonuclease Inhibitor"/>
    <property type="match status" value="1"/>
</dbReference>
<dbReference type="InterPro" id="IPR032675">
    <property type="entry name" value="LRR_dom_sf"/>
</dbReference>
<dbReference type="OrthoDB" id="5917255at2759"/>
<feature type="compositionally biased region" description="Low complexity" evidence="2">
    <location>
        <begin position="239"/>
        <end position="251"/>
    </location>
</feature>
<sequence>MLYFSDNQLVDWEPEAFKGNNDLYWVDVRKNQLQLQKKNMLLYLATHCSSKCHLEFDHNNITSVTQSTFLNFTTFYLLSLADNKISEIHENSLSHLVLHGLILKGNRIEQFPPRLLAGQTKLVDLYMGHNPIQYLAENFFDGLSHLKLLNLSGLTIWNISSRMFGDKDLNIDHMWETSKKCLIFTCTTIAFLTAYFQRCTTVGMHLTSKTVTHDTMASPARRTYWTTRLCGYSAGPLPSLQSPSTSSSYLPDATSGKDPANCTRFSPCV</sequence>
<dbReference type="InterPro" id="IPR001611">
    <property type="entry name" value="Leu-rich_rpt"/>
</dbReference>
<organism evidence="3 4">
    <name type="scientific">Ramazzottius varieornatus</name>
    <name type="common">Water bear</name>
    <name type="synonym">Tardigrade</name>
    <dbReference type="NCBI Taxonomy" id="947166"/>
    <lineage>
        <taxon>Eukaryota</taxon>
        <taxon>Metazoa</taxon>
        <taxon>Ecdysozoa</taxon>
        <taxon>Tardigrada</taxon>
        <taxon>Eutardigrada</taxon>
        <taxon>Parachela</taxon>
        <taxon>Hypsibioidea</taxon>
        <taxon>Ramazzottiidae</taxon>
        <taxon>Ramazzottius</taxon>
    </lineage>
</organism>
<name>A0A1D1UC41_RAMVA</name>
<feature type="region of interest" description="Disordered" evidence="2">
    <location>
        <begin position="239"/>
        <end position="259"/>
    </location>
</feature>
<dbReference type="SUPFAM" id="SSF52058">
    <property type="entry name" value="L domain-like"/>
    <property type="match status" value="1"/>
</dbReference>
<keyword evidence="4" id="KW-1185">Reference proteome</keyword>
<proteinExistence type="predicted"/>